<dbReference type="AlphaFoldDB" id="A0A813J5T8"/>
<feature type="non-terminal residue" evidence="1">
    <location>
        <position position="1"/>
    </location>
</feature>
<reference evidence="1" key="1">
    <citation type="submission" date="2021-02" db="EMBL/GenBank/DDBJ databases">
        <authorList>
            <person name="Dougan E. K."/>
            <person name="Rhodes N."/>
            <person name="Thang M."/>
            <person name="Chan C."/>
        </authorList>
    </citation>
    <scope>NUCLEOTIDE SEQUENCE</scope>
</reference>
<name>A0A813J5T8_POLGL</name>
<dbReference type="EMBL" id="CAJNNW010022745">
    <property type="protein sequence ID" value="CAE8669757.1"/>
    <property type="molecule type" value="Genomic_DNA"/>
</dbReference>
<dbReference type="Proteomes" id="UP000626109">
    <property type="component" value="Unassembled WGS sequence"/>
</dbReference>
<gene>
    <name evidence="1" type="ORF">PGLA2088_LOCUS17269</name>
</gene>
<evidence type="ECO:0000313" key="1">
    <source>
        <dbReference type="EMBL" id="CAE8669757.1"/>
    </source>
</evidence>
<evidence type="ECO:0000313" key="2">
    <source>
        <dbReference type="Proteomes" id="UP000626109"/>
    </source>
</evidence>
<protein>
    <submittedName>
        <fullName evidence="1">Uncharacterized protein</fullName>
    </submittedName>
</protein>
<feature type="non-terminal residue" evidence="1">
    <location>
        <position position="211"/>
    </location>
</feature>
<sequence length="211" mass="23315">VLAVVRPAEASLPSHGAAALPETRPRAGLHEVMECQHSPLYKPFFDQVASKGWRNPEVFTLAYNIWENLDLQAIEERETSSSSSSSSSSSGQFPWRTTLQIGPGVGDWLLRQIQLFGEILGTGSTKGHLLPTDCPYGFLLLQYALLVGCQIGGMEENREDISNSLVACMEVILDAPYSTFDFMESSLWNVSSRDVSVNLDTSTHYQSYADY</sequence>
<comment type="caution">
    <text evidence="1">The sequence shown here is derived from an EMBL/GenBank/DDBJ whole genome shotgun (WGS) entry which is preliminary data.</text>
</comment>
<proteinExistence type="predicted"/>
<organism evidence="1 2">
    <name type="scientific">Polarella glacialis</name>
    <name type="common">Dinoflagellate</name>
    <dbReference type="NCBI Taxonomy" id="89957"/>
    <lineage>
        <taxon>Eukaryota</taxon>
        <taxon>Sar</taxon>
        <taxon>Alveolata</taxon>
        <taxon>Dinophyceae</taxon>
        <taxon>Suessiales</taxon>
        <taxon>Suessiaceae</taxon>
        <taxon>Polarella</taxon>
    </lineage>
</organism>
<accession>A0A813J5T8</accession>